<dbReference type="GO" id="GO:0006313">
    <property type="term" value="P:DNA transposition"/>
    <property type="evidence" value="ECO:0007669"/>
    <property type="project" value="InterPro"/>
</dbReference>
<gene>
    <name evidence="3" type="ORF">sS8_3174</name>
</gene>
<dbReference type="SUPFAM" id="SSF143422">
    <property type="entry name" value="Transposase IS200-like"/>
    <property type="match status" value="1"/>
</dbReference>
<feature type="region of interest" description="Disordered" evidence="1">
    <location>
        <begin position="1"/>
        <end position="43"/>
    </location>
</feature>
<dbReference type="InterPro" id="IPR036515">
    <property type="entry name" value="Transposase_17_sf"/>
</dbReference>
<feature type="region of interest" description="Disordered" evidence="1">
    <location>
        <begin position="229"/>
        <end position="250"/>
    </location>
</feature>
<evidence type="ECO:0000313" key="3">
    <source>
        <dbReference type="EMBL" id="BBA35117.1"/>
    </source>
</evidence>
<dbReference type="PANTHER" id="PTHR36966">
    <property type="entry name" value="REP-ASSOCIATED TYROSINE TRANSPOSASE"/>
    <property type="match status" value="1"/>
</dbReference>
<proteinExistence type="predicted"/>
<sequence>MKTLSSAMHGKYDPAQCTGDRPVAPTGRAPGCDQGRSPQRNRRSIRLQGYDYSQAGAYFVTLCTHNRECLFGEIVNGEMRLNDAGQIVAGEWLKTAEIRDEIELDAWVVMPNHFHGILVITDGRGDRPVAPVDGVAPMNGTTISGEQGDRRVAPTGPQPRSIGAVMAGFKSAVTKRINELRQSPGAKLWQRNYWEHIVRNEPELNRIREYIHNNPAQWELDKLHPSPLYGRPAGRPNEVREPIAEYGMEA</sequence>
<accession>A0A250KU20</accession>
<dbReference type="KEGG" id="mmai:sS8_3174"/>
<evidence type="ECO:0000313" key="4">
    <source>
        <dbReference type="Proteomes" id="UP000266313"/>
    </source>
</evidence>
<feature type="region of interest" description="Disordered" evidence="1">
    <location>
        <begin position="133"/>
        <end position="159"/>
    </location>
</feature>
<feature type="domain" description="Transposase IS200-like" evidence="2">
    <location>
        <begin position="53"/>
        <end position="214"/>
    </location>
</feature>
<dbReference type="InterPro" id="IPR052715">
    <property type="entry name" value="RAYT_transposase"/>
</dbReference>
<dbReference type="SMART" id="SM01321">
    <property type="entry name" value="Y1_Tnp"/>
    <property type="match status" value="1"/>
</dbReference>
<dbReference type="PANTHER" id="PTHR36966:SF1">
    <property type="entry name" value="REP-ASSOCIATED TYROSINE TRANSPOSASE"/>
    <property type="match status" value="1"/>
</dbReference>
<name>A0A250KU20_9GAMM</name>
<evidence type="ECO:0000256" key="1">
    <source>
        <dbReference type="SAM" id="MobiDB-lite"/>
    </source>
</evidence>
<dbReference type="EMBL" id="AP017928">
    <property type="protein sequence ID" value="BBA35117.1"/>
    <property type="molecule type" value="Genomic_DNA"/>
</dbReference>
<evidence type="ECO:0000259" key="2">
    <source>
        <dbReference type="SMART" id="SM01321"/>
    </source>
</evidence>
<dbReference type="Gene3D" id="3.30.70.1290">
    <property type="entry name" value="Transposase IS200-like"/>
    <property type="match status" value="1"/>
</dbReference>
<protein>
    <recommendedName>
        <fullName evidence="2">Transposase IS200-like domain-containing protein</fullName>
    </recommendedName>
</protein>
<organism evidence="3 4">
    <name type="scientific">Methylocaldum marinum</name>
    <dbReference type="NCBI Taxonomy" id="1432792"/>
    <lineage>
        <taxon>Bacteria</taxon>
        <taxon>Pseudomonadati</taxon>
        <taxon>Pseudomonadota</taxon>
        <taxon>Gammaproteobacteria</taxon>
        <taxon>Methylococcales</taxon>
        <taxon>Methylococcaceae</taxon>
        <taxon>Methylocaldum</taxon>
    </lineage>
</organism>
<dbReference type="GO" id="GO:0004803">
    <property type="term" value="F:transposase activity"/>
    <property type="evidence" value="ECO:0007669"/>
    <property type="project" value="InterPro"/>
</dbReference>
<reference evidence="3 4" key="1">
    <citation type="submission" date="2016-12" db="EMBL/GenBank/DDBJ databases">
        <title>Genome sequencing of Methylocaldum marinum.</title>
        <authorList>
            <person name="Takeuchi M."/>
            <person name="Kamagata Y."/>
            <person name="Hiraoka S."/>
            <person name="Oshima K."/>
            <person name="Hattori M."/>
            <person name="Iwasaki W."/>
        </authorList>
    </citation>
    <scope>NUCLEOTIDE SEQUENCE [LARGE SCALE GENOMIC DNA]</scope>
    <source>
        <strain evidence="3 4">S8</strain>
    </source>
</reference>
<dbReference type="GO" id="GO:0043565">
    <property type="term" value="F:sequence-specific DNA binding"/>
    <property type="evidence" value="ECO:0007669"/>
    <property type="project" value="TreeGrafter"/>
</dbReference>
<dbReference type="RefSeq" id="WP_232020328.1">
    <property type="nucleotide sequence ID" value="NZ_AP017928.1"/>
</dbReference>
<dbReference type="AlphaFoldDB" id="A0A250KU20"/>
<keyword evidence="4" id="KW-1185">Reference proteome</keyword>
<dbReference type="Proteomes" id="UP000266313">
    <property type="component" value="Chromosome"/>
</dbReference>
<dbReference type="InterPro" id="IPR002686">
    <property type="entry name" value="Transposase_17"/>
</dbReference>